<comment type="subcellular location">
    <subcellularLocation>
        <location evidence="1">Cell membrane</location>
        <topology evidence="1">Multi-pass membrane protein</topology>
    </subcellularLocation>
</comment>
<evidence type="ECO:0000256" key="4">
    <source>
        <dbReference type="ARBA" id="ARBA00022989"/>
    </source>
</evidence>
<gene>
    <name evidence="8" type="ORF">KP22_09225</name>
</gene>
<sequence length="326" mass="36188">MSDVRLNLITLLVFGSVLMLLLAVNAWRKSRQQRMQREQRWQQVLNEVSPSAAAVASDSILRDEIKTPLMGVPVIGRWLAILWAQMTFIGWKKNLLQRSLSLGGGSLILGMILGQRTLLPLTMGLMFTLLLFVSIGTVLFRSTLQKHLKALRESLPEAIDAITRSCRAGVPVANTFSIVAEHLTGPLANEFKTIDHWLKLGIPLRQVIQASATRVPMAEYRFFVVILIINQEAGGRLGETLERLSATLRDRRELQLKVQSKTSEARASAKIVAALFPGCLAYLYMKSPDDFSFLFSDPVGTTVLIYALCSVSVGMLVTHVMVKRIG</sequence>
<evidence type="ECO:0000313" key="9">
    <source>
        <dbReference type="Proteomes" id="UP000032874"/>
    </source>
</evidence>
<proteinExistence type="predicted"/>
<dbReference type="EMBL" id="JQHM01000002">
    <property type="protein sequence ID" value="KFX06027.1"/>
    <property type="molecule type" value="Genomic_DNA"/>
</dbReference>
<dbReference type="RefSeq" id="WP_039323836.1">
    <property type="nucleotide sequence ID" value="NZ_JQHM01000002.1"/>
</dbReference>
<dbReference type="STRING" id="55207.KP22_09225"/>
<evidence type="ECO:0000313" key="8">
    <source>
        <dbReference type="EMBL" id="KFX06027.1"/>
    </source>
</evidence>
<dbReference type="AlphaFoldDB" id="A0A093RSC9"/>
<organism evidence="8 9">
    <name type="scientific">Pectobacterium betavasculorum</name>
    <dbReference type="NCBI Taxonomy" id="55207"/>
    <lineage>
        <taxon>Bacteria</taxon>
        <taxon>Pseudomonadati</taxon>
        <taxon>Pseudomonadota</taxon>
        <taxon>Gammaproteobacteria</taxon>
        <taxon>Enterobacterales</taxon>
        <taxon>Pectobacteriaceae</taxon>
        <taxon>Pectobacterium</taxon>
    </lineage>
</organism>
<keyword evidence="3 6" id="KW-0812">Transmembrane</keyword>
<evidence type="ECO:0000256" key="2">
    <source>
        <dbReference type="ARBA" id="ARBA00022475"/>
    </source>
</evidence>
<comment type="caution">
    <text evidence="8">The sequence shown here is derived from an EMBL/GenBank/DDBJ whole genome shotgun (WGS) entry which is preliminary data.</text>
</comment>
<name>A0A093RSC9_9GAMM</name>
<keyword evidence="5 6" id="KW-0472">Membrane</keyword>
<dbReference type="PANTHER" id="PTHR35007:SF1">
    <property type="entry name" value="PILUS ASSEMBLY PROTEIN"/>
    <property type="match status" value="1"/>
</dbReference>
<evidence type="ECO:0000256" key="5">
    <source>
        <dbReference type="ARBA" id="ARBA00023136"/>
    </source>
</evidence>
<dbReference type="Proteomes" id="UP000032874">
    <property type="component" value="Unassembled WGS sequence"/>
</dbReference>
<accession>A0A093RSC9</accession>
<feature type="transmembrane region" description="Helical" evidence="6">
    <location>
        <begin position="267"/>
        <end position="284"/>
    </location>
</feature>
<feature type="transmembrane region" description="Helical" evidence="6">
    <location>
        <begin position="6"/>
        <end position="27"/>
    </location>
</feature>
<dbReference type="InterPro" id="IPR042094">
    <property type="entry name" value="T2SS_GspF_sf"/>
</dbReference>
<evidence type="ECO:0000256" key="6">
    <source>
        <dbReference type="SAM" id="Phobius"/>
    </source>
</evidence>
<evidence type="ECO:0000256" key="1">
    <source>
        <dbReference type="ARBA" id="ARBA00004651"/>
    </source>
</evidence>
<evidence type="ECO:0000256" key="3">
    <source>
        <dbReference type="ARBA" id="ARBA00022692"/>
    </source>
</evidence>
<reference evidence="8 9" key="1">
    <citation type="submission" date="2014-08" db="EMBL/GenBank/DDBJ databases">
        <title>Genome sequences of NCPPB Pectobacterium isolates.</title>
        <authorList>
            <person name="Glover R.H."/>
            <person name="Sapp M."/>
            <person name="Elphinstone J."/>
        </authorList>
    </citation>
    <scope>NUCLEOTIDE SEQUENCE [LARGE SCALE GENOMIC DNA]</scope>
    <source>
        <strain evidence="8 9">NCPPB 2795</strain>
    </source>
</reference>
<feature type="transmembrane region" description="Helical" evidence="6">
    <location>
        <begin position="304"/>
        <end position="322"/>
    </location>
</feature>
<dbReference type="InterPro" id="IPR018076">
    <property type="entry name" value="T2SS_GspF_dom"/>
</dbReference>
<protein>
    <submittedName>
        <fullName evidence="8">Pilus assembly protein</fullName>
    </submittedName>
</protein>
<evidence type="ECO:0000259" key="7">
    <source>
        <dbReference type="Pfam" id="PF00482"/>
    </source>
</evidence>
<dbReference type="GO" id="GO:0005886">
    <property type="term" value="C:plasma membrane"/>
    <property type="evidence" value="ECO:0007669"/>
    <property type="project" value="UniProtKB-SubCell"/>
</dbReference>
<feature type="transmembrane region" description="Helical" evidence="6">
    <location>
        <begin position="119"/>
        <end position="140"/>
    </location>
</feature>
<dbReference type="Gene3D" id="1.20.81.30">
    <property type="entry name" value="Type II secretion system (T2SS), domain F"/>
    <property type="match status" value="1"/>
</dbReference>
<feature type="domain" description="Type II secretion system protein GspF" evidence="7">
    <location>
        <begin position="160"/>
        <end position="284"/>
    </location>
</feature>
<keyword evidence="2" id="KW-1003">Cell membrane</keyword>
<dbReference type="PANTHER" id="PTHR35007">
    <property type="entry name" value="INTEGRAL MEMBRANE PROTEIN-RELATED"/>
    <property type="match status" value="1"/>
</dbReference>
<feature type="transmembrane region" description="Helical" evidence="6">
    <location>
        <begin position="95"/>
        <end position="113"/>
    </location>
</feature>
<dbReference type="Pfam" id="PF00482">
    <property type="entry name" value="T2SSF"/>
    <property type="match status" value="1"/>
</dbReference>
<dbReference type="eggNOG" id="COG4965">
    <property type="taxonomic scope" value="Bacteria"/>
</dbReference>
<keyword evidence="4 6" id="KW-1133">Transmembrane helix</keyword>